<dbReference type="AlphaFoldDB" id="A0A5B0M9A2"/>
<gene>
    <name evidence="2" type="ORF">PGT21_000958</name>
</gene>
<feature type="compositionally biased region" description="Polar residues" evidence="1">
    <location>
        <begin position="44"/>
        <end position="59"/>
    </location>
</feature>
<reference evidence="2 3" key="1">
    <citation type="submission" date="2019-05" db="EMBL/GenBank/DDBJ databases">
        <title>Emergence of the Ug99 lineage of the wheat stem rust pathogen through somatic hybridization.</title>
        <authorList>
            <person name="Li F."/>
            <person name="Upadhyaya N.M."/>
            <person name="Sperschneider J."/>
            <person name="Matny O."/>
            <person name="Nguyen-Phuc H."/>
            <person name="Mago R."/>
            <person name="Raley C."/>
            <person name="Miller M.E."/>
            <person name="Silverstein K.A.T."/>
            <person name="Henningsen E."/>
            <person name="Hirsch C.D."/>
            <person name="Visser B."/>
            <person name="Pretorius Z.A."/>
            <person name="Steffenson B.J."/>
            <person name="Schwessinger B."/>
            <person name="Dodds P.N."/>
            <person name="Figueroa M."/>
        </authorList>
    </citation>
    <scope>NUCLEOTIDE SEQUENCE [LARGE SCALE GENOMIC DNA]</scope>
    <source>
        <strain evidence="2">21-0</strain>
    </source>
</reference>
<name>A0A5B0M9A2_PUCGR</name>
<feature type="compositionally biased region" description="Basic residues" evidence="1">
    <location>
        <begin position="28"/>
        <end position="38"/>
    </location>
</feature>
<evidence type="ECO:0000313" key="2">
    <source>
        <dbReference type="EMBL" id="KAA1072753.1"/>
    </source>
</evidence>
<dbReference type="EMBL" id="VSWC01000162">
    <property type="protein sequence ID" value="KAA1072753.1"/>
    <property type="molecule type" value="Genomic_DNA"/>
</dbReference>
<feature type="non-terminal residue" evidence="2">
    <location>
        <position position="246"/>
    </location>
</feature>
<accession>A0A5B0M9A2</accession>
<sequence>MLEKTQGAPAPTVKVKAARIGVTSTQHQSKKTPRKISGTKHLPSFTSPCSNPKSPQKISSGKEFPWHIQRQRGIKKNLKQTTLTSYPAFDPPGKPGNPLVIDSDEDTPNGVRVTSGKDKILGPGVGELTRPSPCGSDEYQPKALGNQEDPNISSNSSDTVFDQPATSPNSKLQPSGLESLAVSSRPILKMQTWVLSLVAPQEDSIRPSSTGSHGHLPKVLGNLEATILGTNTSSKPPDTVMLATNV</sequence>
<dbReference type="Proteomes" id="UP000324748">
    <property type="component" value="Unassembled WGS sequence"/>
</dbReference>
<proteinExistence type="predicted"/>
<feature type="region of interest" description="Disordered" evidence="1">
    <location>
        <begin position="1"/>
        <end position="176"/>
    </location>
</feature>
<protein>
    <submittedName>
        <fullName evidence="2">Uncharacterized protein</fullName>
    </submittedName>
</protein>
<keyword evidence="3" id="KW-1185">Reference proteome</keyword>
<evidence type="ECO:0000256" key="1">
    <source>
        <dbReference type="SAM" id="MobiDB-lite"/>
    </source>
</evidence>
<feature type="compositionally biased region" description="Basic residues" evidence="1">
    <location>
        <begin position="69"/>
        <end position="78"/>
    </location>
</feature>
<comment type="caution">
    <text evidence="2">The sequence shown here is derived from an EMBL/GenBank/DDBJ whole genome shotgun (WGS) entry which is preliminary data.</text>
</comment>
<evidence type="ECO:0000313" key="3">
    <source>
        <dbReference type="Proteomes" id="UP000324748"/>
    </source>
</evidence>
<feature type="compositionally biased region" description="Polar residues" evidence="1">
    <location>
        <begin position="148"/>
        <end position="173"/>
    </location>
</feature>
<organism evidence="2 3">
    <name type="scientific">Puccinia graminis f. sp. tritici</name>
    <dbReference type="NCBI Taxonomy" id="56615"/>
    <lineage>
        <taxon>Eukaryota</taxon>
        <taxon>Fungi</taxon>
        <taxon>Dikarya</taxon>
        <taxon>Basidiomycota</taxon>
        <taxon>Pucciniomycotina</taxon>
        <taxon>Pucciniomycetes</taxon>
        <taxon>Pucciniales</taxon>
        <taxon>Pucciniaceae</taxon>
        <taxon>Puccinia</taxon>
    </lineage>
</organism>